<accession>J3NM49</accession>
<feature type="chain" id="PRO_5015094257" description="Infection structure specific protein" evidence="2">
    <location>
        <begin position="23"/>
        <end position="258"/>
    </location>
</feature>
<sequence>MQFTATILSSVAALAGTAAAQAQAPHAVFDLRFPIPTAPPRPLAVRGSRTHTPPASISECYKSLEDVYLTMPTPGPALVQWAGDNLFKATDGGLCSATMPESLSADYKSYVPRIASWYAGASSTAEAVMAQCTELAERMSAEGGAGGMPVVSCTANPTIFWVNEQGKTRAEEQTVPPELRGGKAPAATAGQTPASSAAGSASAAATGSSSGAAPAKASGTSPAAASGTSPVAASGGSALRSVGLGMFAGAVAFAAVLI</sequence>
<evidence type="ECO:0000313" key="5">
    <source>
        <dbReference type="Proteomes" id="UP000006039"/>
    </source>
</evidence>
<keyword evidence="5" id="KW-1185">Reference proteome</keyword>
<gene>
    <name evidence="4" type="primary">20342811</name>
    <name evidence="3" type="ORF">GGTG_02353</name>
</gene>
<evidence type="ECO:0000256" key="2">
    <source>
        <dbReference type="SAM" id="SignalP"/>
    </source>
</evidence>
<keyword evidence="2" id="KW-0732">Signal</keyword>
<dbReference type="HOGENOM" id="CLU_1115938_0_0_1"/>
<dbReference type="GeneID" id="20342811"/>
<dbReference type="VEuPathDB" id="FungiDB:GGTG_02353"/>
<dbReference type="EnsemblFungi" id="EJT82380">
    <property type="protein sequence ID" value="EJT82380"/>
    <property type="gene ID" value="GGTG_02353"/>
</dbReference>
<reference evidence="3" key="2">
    <citation type="submission" date="2010-07" db="EMBL/GenBank/DDBJ databases">
        <authorList>
            <consortium name="The Broad Institute Genome Sequencing Platform"/>
            <consortium name="Broad Institute Genome Sequencing Center for Infectious Disease"/>
            <person name="Ma L.-J."/>
            <person name="Dead R."/>
            <person name="Young S."/>
            <person name="Zeng Q."/>
            <person name="Koehrsen M."/>
            <person name="Alvarado L."/>
            <person name="Berlin A."/>
            <person name="Chapman S.B."/>
            <person name="Chen Z."/>
            <person name="Freedman E."/>
            <person name="Gellesch M."/>
            <person name="Goldberg J."/>
            <person name="Griggs A."/>
            <person name="Gujja S."/>
            <person name="Heilman E.R."/>
            <person name="Heiman D."/>
            <person name="Hepburn T."/>
            <person name="Howarth C."/>
            <person name="Jen D."/>
            <person name="Larson L."/>
            <person name="Mehta T."/>
            <person name="Neiman D."/>
            <person name="Pearson M."/>
            <person name="Roberts A."/>
            <person name="Saif S."/>
            <person name="Shea T."/>
            <person name="Shenoy N."/>
            <person name="Sisk P."/>
            <person name="Stolte C."/>
            <person name="Sykes S."/>
            <person name="Walk T."/>
            <person name="White J."/>
            <person name="Yandava C."/>
            <person name="Haas B."/>
            <person name="Nusbaum C."/>
            <person name="Birren B."/>
        </authorList>
    </citation>
    <scope>NUCLEOTIDE SEQUENCE</scope>
    <source>
        <strain evidence="3">R3-111a-1</strain>
    </source>
</reference>
<dbReference type="RefSeq" id="XP_009218389.1">
    <property type="nucleotide sequence ID" value="XM_009220125.1"/>
</dbReference>
<evidence type="ECO:0008006" key="6">
    <source>
        <dbReference type="Google" id="ProtNLM"/>
    </source>
</evidence>
<reference evidence="3" key="3">
    <citation type="submission" date="2010-09" db="EMBL/GenBank/DDBJ databases">
        <title>Annotation of Gaeumannomyces graminis var. tritici R3-111a-1.</title>
        <authorList>
            <consortium name="The Broad Institute Genome Sequencing Platform"/>
            <person name="Ma L.-J."/>
            <person name="Dead R."/>
            <person name="Young S.K."/>
            <person name="Zeng Q."/>
            <person name="Gargeya S."/>
            <person name="Fitzgerald M."/>
            <person name="Haas B."/>
            <person name="Abouelleil A."/>
            <person name="Alvarado L."/>
            <person name="Arachchi H.M."/>
            <person name="Berlin A."/>
            <person name="Brown A."/>
            <person name="Chapman S.B."/>
            <person name="Chen Z."/>
            <person name="Dunbar C."/>
            <person name="Freedman E."/>
            <person name="Gearin G."/>
            <person name="Gellesch M."/>
            <person name="Goldberg J."/>
            <person name="Griggs A."/>
            <person name="Gujja S."/>
            <person name="Heiman D."/>
            <person name="Howarth C."/>
            <person name="Larson L."/>
            <person name="Lui A."/>
            <person name="MacDonald P.J.P."/>
            <person name="Mehta T."/>
            <person name="Montmayeur A."/>
            <person name="Murphy C."/>
            <person name="Neiman D."/>
            <person name="Pearson M."/>
            <person name="Priest M."/>
            <person name="Roberts A."/>
            <person name="Saif S."/>
            <person name="Shea T."/>
            <person name="Shenoy N."/>
            <person name="Sisk P."/>
            <person name="Stolte C."/>
            <person name="Sykes S."/>
            <person name="Yandava C."/>
            <person name="Wortman J."/>
            <person name="Nusbaum C."/>
            <person name="Birren B."/>
        </authorList>
    </citation>
    <scope>NUCLEOTIDE SEQUENCE</scope>
    <source>
        <strain evidence="3">R3-111a-1</strain>
    </source>
</reference>
<organism evidence="3">
    <name type="scientific">Gaeumannomyces tritici (strain R3-111a-1)</name>
    <name type="common">Wheat and barley take-all root rot fungus</name>
    <name type="synonym">Gaeumannomyces graminis var. tritici</name>
    <dbReference type="NCBI Taxonomy" id="644352"/>
    <lineage>
        <taxon>Eukaryota</taxon>
        <taxon>Fungi</taxon>
        <taxon>Dikarya</taxon>
        <taxon>Ascomycota</taxon>
        <taxon>Pezizomycotina</taxon>
        <taxon>Sordariomycetes</taxon>
        <taxon>Sordariomycetidae</taxon>
        <taxon>Magnaporthales</taxon>
        <taxon>Magnaporthaceae</taxon>
        <taxon>Gaeumannomyces</taxon>
    </lineage>
</organism>
<protein>
    <recommendedName>
        <fullName evidence="6">Infection structure specific protein</fullName>
    </recommendedName>
</protein>
<reference evidence="4" key="5">
    <citation type="submission" date="2018-04" db="UniProtKB">
        <authorList>
            <consortium name="EnsemblFungi"/>
        </authorList>
    </citation>
    <scope>IDENTIFICATION</scope>
    <source>
        <strain evidence="4">R3-111a-1</strain>
    </source>
</reference>
<name>J3NM49_GAET3</name>
<feature type="compositionally biased region" description="Low complexity" evidence="1">
    <location>
        <begin position="182"/>
        <end position="232"/>
    </location>
</feature>
<proteinExistence type="predicted"/>
<feature type="region of interest" description="Disordered" evidence="1">
    <location>
        <begin position="164"/>
        <end position="232"/>
    </location>
</feature>
<dbReference type="AlphaFoldDB" id="J3NM49"/>
<dbReference type="EMBL" id="GL385395">
    <property type="protein sequence ID" value="EJT82380.1"/>
    <property type="molecule type" value="Genomic_DNA"/>
</dbReference>
<feature type="signal peptide" evidence="2">
    <location>
        <begin position="1"/>
        <end position="22"/>
    </location>
</feature>
<evidence type="ECO:0000256" key="1">
    <source>
        <dbReference type="SAM" id="MobiDB-lite"/>
    </source>
</evidence>
<reference evidence="5" key="1">
    <citation type="submission" date="2010-07" db="EMBL/GenBank/DDBJ databases">
        <title>The genome sequence of Gaeumannomyces graminis var. tritici strain R3-111a-1.</title>
        <authorList>
            <consortium name="The Broad Institute Genome Sequencing Platform"/>
            <person name="Ma L.-J."/>
            <person name="Dead R."/>
            <person name="Young S."/>
            <person name="Zeng Q."/>
            <person name="Koehrsen M."/>
            <person name="Alvarado L."/>
            <person name="Berlin A."/>
            <person name="Chapman S.B."/>
            <person name="Chen Z."/>
            <person name="Freedman E."/>
            <person name="Gellesch M."/>
            <person name="Goldberg J."/>
            <person name="Griggs A."/>
            <person name="Gujja S."/>
            <person name="Heilman E.R."/>
            <person name="Heiman D."/>
            <person name="Hepburn T."/>
            <person name="Howarth C."/>
            <person name="Jen D."/>
            <person name="Larson L."/>
            <person name="Mehta T."/>
            <person name="Neiman D."/>
            <person name="Pearson M."/>
            <person name="Roberts A."/>
            <person name="Saif S."/>
            <person name="Shea T."/>
            <person name="Shenoy N."/>
            <person name="Sisk P."/>
            <person name="Stolte C."/>
            <person name="Sykes S."/>
            <person name="Walk T."/>
            <person name="White J."/>
            <person name="Yandava C."/>
            <person name="Haas B."/>
            <person name="Nusbaum C."/>
            <person name="Birren B."/>
        </authorList>
    </citation>
    <scope>NUCLEOTIDE SEQUENCE [LARGE SCALE GENOMIC DNA]</scope>
    <source>
        <strain evidence="5">R3-111a-1</strain>
    </source>
</reference>
<dbReference type="eggNOG" id="ENOG502RN8C">
    <property type="taxonomic scope" value="Eukaryota"/>
</dbReference>
<dbReference type="OrthoDB" id="3561078at2759"/>
<reference evidence="4" key="4">
    <citation type="journal article" date="2015" name="G3 (Bethesda)">
        <title>Genome sequences of three phytopathogenic species of the Magnaporthaceae family of fungi.</title>
        <authorList>
            <person name="Okagaki L.H."/>
            <person name="Nunes C.C."/>
            <person name="Sailsbery J."/>
            <person name="Clay B."/>
            <person name="Brown D."/>
            <person name="John T."/>
            <person name="Oh Y."/>
            <person name="Young N."/>
            <person name="Fitzgerald M."/>
            <person name="Haas B.J."/>
            <person name="Zeng Q."/>
            <person name="Young S."/>
            <person name="Adiconis X."/>
            <person name="Fan L."/>
            <person name="Levin J.Z."/>
            <person name="Mitchell T.K."/>
            <person name="Okubara P.A."/>
            <person name="Farman M.L."/>
            <person name="Kohn L.M."/>
            <person name="Birren B."/>
            <person name="Ma L.-J."/>
            <person name="Dean R.A."/>
        </authorList>
    </citation>
    <scope>NUCLEOTIDE SEQUENCE</scope>
    <source>
        <strain evidence="4">R3-111a-1</strain>
    </source>
</reference>
<evidence type="ECO:0000313" key="4">
    <source>
        <dbReference type="EnsemblFungi" id="EJT82380"/>
    </source>
</evidence>
<dbReference type="Proteomes" id="UP000006039">
    <property type="component" value="Unassembled WGS sequence"/>
</dbReference>
<evidence type="ECO:0000313" key="3">
    <source>
        <dbReference type="EMBL" id="EJT82380.1"/>
    </source>
</evidence>